<dbReference type="STRING" id="336988.NT96_00800"/>
<gene>
    <name evidence="2" type="ORF">OKIT_1430</name>
</gene>
<evidence type="ECO:0000313" key="2">
    <source>
        <dbReference type="EMBL" id="EHN59513.1"/>
    </source>
</evidence>
<dbReference type="PATRIC" id="fig|1045004.4.peg.1405"/>
<comment type="caution">
    <text evidence="2">The sequence shown here is derived from an EMBL/GenBank/DDBJ whole genome shotgun (WGS) entry which is preliminary data.</text>
</comment>
<dbReference type="Proteomes" id="UP000004959">
    <property type="component" value="Chromosome"/>
</dbReference>
<dbReference type="Pfam" id="PF09911">
    <property type="entry name" value="DUF2140"/>
    <property type="match status" value="1"/>
</dbReference>
<name>G9WH24_9LACO</name>
<accession>G9WH24</accession>
<dbReference type="HOGENOM" id="CLU_098230_1_0_9"/>
<organism evidence="2 3">
    <name type="scientific">Oenococcus kitaharae DSM 17330</name>
    <dbReference type="NCBI Taxonomy" id="1045004"/>
    <lineage>
        <taxon>Bacteria</taxon>
        <taxon>Bacillati</taxon>
        <taxon>Bacillota</taxon>
        <taxon>Bacilli</taxon>
        <taxon>Lactobacillales</taxon>
        <taxon>Lactobacillaceae</taxon>
        <taxon>Oenococcus</taxon>
    </lineage>
</organism>
<dbReference type="eggNOG" id="COG4698">
    <property type="taxonomic scope" value="Bacteria"/>
</dbReference>
<dbReference type="InterPro" id="IPR018672">
    <property type="entry name" value="DUF2140"/>
</dbReference>
<keyword evidence="3" id="KW-1185">Reference proteome</keyword>
<dbReference type="AlphaFoldDB" id="G9WH24"/>
<keyword evidence="1" id="KW-0812">Transmembrane</keyword>
<evidence type="ECO:0000313" key="3">
    <source>
        <dbReference type="Proteomes" id="UP000004959"/>
    </source>
</evidence>
<sequence>MAKEIKKRRGVWFWAFWVLLLTLLLSVVLVLTALFRVGDQSGFSSRPFARSQASFDVVLTRTQVNAISAKFLKEQKIKNLSLDVGAQQADLYGSVKFLGSNINVGVAFTPSVAPDGSILLRAKRLVAGSMPLPISFVLRYIGSAANLPKFVNINAAKKTIRIDISRMKTGRLLTFKAKTIDLKKDKIIFQGDLK</sequence>
<protein>
    <submittedName>
        <fullName evidence="2">YfaA</fullName>
    </submittedName>
</protein>
<reference evidence="2 3" key="1">
    <citation type="journal article" date="2012" name="PLoS ONE">
        <title>Functional divergence in the genus oenococcus as predicted by genome sequencing of the newly-described species, Oenococcus kitaharae.</title>
        <authorList>
            <person name="Borneman A.R."/>
            <person name="McCarthy J.M."/>
            <person name="Chambers P.J."/>
            <person name="Bartowsky E.J."/>
        </authorList>
    </citation>
    <scope>NUCLEOTIDE SEQUENCE [LARGE SCALE GENOMIC DNA]</scope>
    <source>
        <strain evidence="3">DSM17330</strain>
    </source>
</reference>
<dbReference type="RefSeq" id="WP_007746477.1">
    <property type="nucleotide sequence ID" value="NZ_CM001398.1"/>
</dbReference>
<dbReference type="OrthoDB" id="2241695at2"/>
<feature type="transmembrane region" description="Helical" evidence="1">
    <location>
        <begin position="12"/>
        <end position="35"/>
    </location>
</feature>
<keyword evidence="1" id="KW-0472">Membrane</keyword>
<keyword evidence="1" id="KW-1133">Transmembrane helix</keyword>
<dbReference type="EMBL" id="AFVZ01000001">
    <property type="protein sequence ID" value="EHN59513.1"/>
    <property type="molecule type" value="Genomic_DNA"/>
</dbReference>
<proteinExistence type="predicted"/>
<evidence type="ECO:0000256" key="1">
    <source>
        <dbReference type="SAM" id="Phobius"/>
    </source>
</evidence>